<keyword evidence="9 11" id="KW-0413">Isomerase</keyword>
<dbReference type="EC" id="5.1.3.1" evidence="7 10"/>
<evidence type="ECO:0000256" key="11">
    <source>
        <dbReference type="PIRNR" id="PIRNR001461"/>
    </source>
</evidence>
<comment type="catalytic activity">
    <reaction evidence="1 11">
        <text>D-ribulose 5-phosphate = D-xylulose 5-phosphate</text>
        <dbReference type="Rhea" id="RHEA:13677"/>
        <dbReference type="ChEBI" id="CHEBI:57737"/>
        <dbReference type="ChEBI" id="CHEBI:58121"/>
        <dbReference type="EC" id="5.1.3.1"/>
    </reaction>
</comment>
<keyword evidence="8 13" id="KW-0479">Metal-binding</keyword>
<comment type="cofactor">
    <cofactor evidence="4">
        <name>Zn(2+)</name>
        <dbReference type="ChEBI" id="CHEBI:29105"/>
    </cofactor>
</comment>
<keyword evidence="16" id="KW-1185">Reference proteome</keyword>
<comment type="similarity">
    <text evidence="6 11">Belongs to the ribulose-phosphate 3-epimerase family.</text>
</comment>
<evidence type="ECO:0000256" key="12">
    <source>
        <dbReference type="PIRSR" id="PIRSR001461-1"/>
    </source>
</evidence>
<dbReference type="EMBL" id="JAPDIA010000002">
    <property type="protein sequence ID" value="MDG0808598.1"/>
    <property type="molecule type" value="Genomic_DNA"/>
</dbReference>
<evidence type="ECO:0000256" key="7">
    <source>
        <dbReference type="ARBA" id="ARBA00013188"/>
    </source>
</evidence>
<evidence type="ECO:0000313" key="15">
    <source>
        <dbReference type="EMBL" id="MDG0808598.1"/>
    </source>
</evidence>
<feature type="active site" description="Proton donor" evidence="12">
    <location>
        <position position="176"/>
    </location>
</feature>
<protein>
    <recommendedName>
        <fullName evidence="7 10">Ribulose-phosphate 3-epimerase</fullName>
        <ecNumber evidence="7 10">5.1.3.1</ecNumber>
    </recommendedName>
</protein>
<evidence type="ECO:0000256" key="1">
    <source>
        <dbReference type="ARBA" id="ARBA00001782"/>
    </source>
</evidence>
<evidence type="ECO:0000256" key="3">
    <source>
        <dbReference type="ARBA" id="ARBA00001941"/>
    </source>
</evidence>
<evidence type="ECO:0000256" key="10">
    <source>
        <dbReference type="NCBIfam" id="TIGR01163"/>
    </source>
</evidence>
<evidence type="ECO:0000256" key="8">
    <source>
        <dbReference type="ARBA" id="ARBA00022723"/>
    </source>
</evidence>
<feature type="binding site" evidence="13">
    <location>
        <position position="35"/>
    </location>
    <ligand>
        <name>a divalent metal cation</name>
        <dbReference type="ChEBI" id="CHEBI:60240"/>
    </ligand>
</feature>
<feature type="binding site" evidence="14">
    <location>
        <position position="8"/>
    </location>
    <ligand>
        <name>substrate</name>
    </ligand>
</feature>
<dbReference type="GO" id="GO:0005737">
    <property type="term" value="C:cytoplasm"/>
    <property type="evidence" value="ECO:0007669"/>
    <property type="project" value="UniProtKB-ARBA"/>
</dbReference>
<dbReference type="InterPro" id="IPR026019">
    <property type="entry name" value="Ribul_P_3_epim"/>
</dbReference>
<keyword evidence="11" id="KW-0119">Carbohydrate metabolism</keyword>
<feature type="binding site" evidence="13">
    <location>
        <position position="176"/>
    </location>
    <ligand>
        <name>a divalent metal cation</name>
        <dbReference type="ChEBI" id="CHEBI:60240"/>
    </ligand>
</feature>
<keyword evidence="13" id="KW-0170">Cobalt</keyword>
<sequence>MGGKIAPSLMCADFLHLEETLSALDRASVDYLHIDIMDGAFVPNFTLGPDFVQAVRQATRIPLDFHLMVDHPERHLHLFPVREGDIVSVHQESTPHLQRTLQQIKSLGASASVALNPATSVLSIEDVLDDIDMILVMTVNPGFAGQKLVPATLQKISRLRKYLEERDCGHIEIEVDGNVSMENAKKMRQAGADIFVAGTSSVFKPGADLVALTQALREAVA</sequence>
<dbReference type="PANTHER" id="PTHR11749">
    <property type="entry name" value="RIBULOSE-5-PHOSPHATE-3-EPIMERASE"/>
    <property type="match status" value="1"/>
</dbReference>
<name>A0A9X4KQD1_9BACL</name>
<evidence type="ECO:0000256" key="9">
    <source>
        <dbReference type="ARBA" id="ARBA00023235"/>
    </source>
</evidence>
<dbReference type="RefSeq" id="WP_277529282.1">
    <property type="nucleotide sequence ID" value="NZ_JAPDIA010000002.1"/>
</dbReference>
<dbReference type="FunFam" id="3.20.20.70:FF:000004">
    <property type="entry name" value="Ribulose-phosphate 3-epimerase"/>
    <property type="match status" value="1"/>
</dbReference>
<gene>
    <name evidence="15" type="primary">rpe</name>
    <name evidence="15" type="ORF">OMP40_03735</name>
</gene>
<feature type="binding site" evidence="13">
    <location>
        <position position="66"/>
    </location>
    <ligand>
        <name>a divalent metal cation</name>
        <dbReference type="ChEBI" id="CHEBI:60240"/>
    </ligand>
</feature>
<organism evidence="15 16">
    <name type="scientific">Cohnella rhizosphaerae</name>
    <dbReference type="NCBI Taxonomy" id="1457232"/>
    <lineage>
        <taxon>Bacteria</taxon>
        <taxon>Bacillati</taxon>
        <taxon>Bacillota</taxon>
        <taxon>Bacilli</taxon>
        <taxon>Bacillales</taxon>
        <taxon>Paenibacillaceae</taxon>
        <taxon>Cohnella</taxon>
    </lineage>
</organism>
<accession>A0A9X4KQD1</accession>
<evidence type="ECO:0000256" key="6">
    <source>
        <dbReference type="ARBA" id="ARBA00009541"/>
    </source>
</evidence>
<dbReference type="Pfam" id="PF00834">
    <property type="entry name" value="Ribul_P_3_epim"/>
    <property type="match status" value="1"/>
</dbReference>
<dbReference type="InterPro" id="IPR011060">
    <property type="entry name" value="RibuloseP-bd_barrel"/>
</dbReference>
<dbReference type="NCBIfam" id="TIGR01163">
    <property type="entry name" value="rpe"/>
    <property type="match status" value="1"/>
</dbReference>
<dbReference type="AlphaFoldDB" id="A0A9X4KQD1"/>
<feature type="binding site" evidence="13">
    <location>
        <position position="33"/>
    </location>
    <ligand>
        <name>a divalent metal cation</name>
        <dbReference type="ChEBI" id="CHEBI:60240"/>
    </ligand>
</feature>
<feature type="active site" description="Proton acceptor" evidence="12">
    <location>
        <position position="35"/>
    </location>
</feature>
<dbReference type="PIRSF" id="PIRSF001461">
    <property type="entry name" value="RPE"/>
    <property type="match status" value="1"/>
</dbReference>
<dbReference type="GO" id="GO:0004750">
    <property type="term" value="F:D-ribulose-phosphate 3-epimerase activity"/>
    <property type="evidence" value="ECO:0007669"/>
    <property type="project" value="UniProtKB-UniRule"/>
</dbReference>
<dbReference type="GO" id="GO:0006098">
    <property type="term" value="P:pentose-phosphate shunt"/>
    <property type="evidence" value="ECO:0007669"/>
    <property type="project" value="UniProtKB-UniRule"/>
</dbReference>
<evidence type="ECO:0000256" key="2">
    <source>
        <dbReference type="ARBA" id="ARBA00001936"/>
    </source>
</evidence>
<dbReference type="SUPFAM" id="SSF51366">
    <property type="entry name" value="Ribulose-phoshate binding barrel"/>
    <property type="match status" value="1"/>
</dbReference>
<dbReference type="InterPro" id="IPR000056">
    <property type="entry name" value="Ribul_P_3_epim-like"/>
</dbReference>
<evidence type="ECO:0000256" key="4">
    <source>
        <dbReference type="ARBA" id="ARBA00001947"/>
    </source>
</evidence>
<feature type="binding site" evidence="14">
    <location>
        <position position="66"/>
    </location>
    <ligand>
        <name>substrate</name>
    </ligand>
</feature>
<dbReference type="PROSITE" id="PS01085">
    <property type="entry name" value="RIBUL_P_3_EPIMER_1"/>
    <property type="match status" value="1"/>
</dbReference>
<dbReference type="CDD" id="cd00429">
    <property type="entry name" value="RPE"/>
    <property type="match status" value="1"/>
</dbReference>
<evidence type="ECO:0000256" key="5">
    <source>
        <dbReference type="ARBA" id="ARBA00001954"/>
    </source>
</evidence>
<reference evidence="15" key="1">
    <citation type="submission" date="2022-10" db="EMBL/GenBank/DDBJ databases">
        <title>Comparative genomic analysis of Cohnella hashimotonis sp. nov., isolated from the International Space Station.</title>
        <authorList>
            <person name="Simpson A."/>
            <person name="Venkateswaran K."/>
        </authorList>
    </citation>
    <scope>NUCLEOTIDE SEQUENCE</scope>
    <source>
        <strain evidence="15">DSM 28161</strain>
    </source>
</reference>
<keyword evidence="13" id="KW-0464">Manganese</keyword>
<evidence type="ECO:0000256" key="13">
    <source>
        <dbReference type="PIRSR" id="PIRSR001461-2"/>
    </source>
</evidence>
<comment type="cofactor">
    <cofactor evidence="5">
        <name>Fe(2+)</name>
        <dbReference type="ChEBI" id="CHEBI:29033"/>
    </cofactor>
</comment>
<dbReference type="InterPro" id="IPR013785">
    <property type="entry name" value="Aldolase_TIM"/>
</dbReference>
<dbReference type="GO" id="GO:0046872">
    <property type="term" value="F:metal ion binding"/>
    <property type="evidence" value="ECO:0007669"/>
    <property type="project" value="UniProtKB-KW"/>
</dbReference>
<proteinExistence type="inferred from homology"/>
<keyword evidence="13" id="KW-0862">Zinc</keyword>
<comment type="cofactor">
    <cofactor evidence="3">
        <name>Co(2+)</name>
        <dbReference type="ChEBI" id="CHEBI:48828"/>
    </cofactor>
</comment>
<dbReference type="NCBIfam" id="NF004076">
    <property type="entry name" value="PRK05581.1-4"/>
    <property type="match status" value="1"/>
</dbReference>
<evidence type="ECO:0000313" key="16">
    <source>
        <dbReference type="Proteomes" id="UP001153404"/>
    </source>
</evidence>
<dbReference type="Gene3D" id="3.20.20.70">
    <property type="entry name" value="Aldolase class I"/>
    <property type="match status" value="1"/>
</dbReference>
<feature type="binding site" evidence="14">
    <location>
        <begin position="142"/>
        <end position="145"/>
    </location>
    <ligand>
        <name>substrate</name>
    </ligand>
</feature>
<evidence type="ECO:0000256" key="14">
    <source>
        <dbReference type="PIRSR" id="PIRSR001461-3"/>
    </source>
</evidence>
<dbReference type="GO" id="GO:0005975">
    <property type="term" value="P:carbohydrate metabolic process"/>
    <property type="evidence" value="ECO:0007669"/>
    <property type="project" value="InterPro"/>
</dbReference>
<dbReference type="Proteomes" id="UP001153404">
    <property type="component" value="Unassembled WGS sequence"/>
</dbReference>
<comment type="caution">
    <text evidence="15">The sequence shown here is derived from an EMBL/GenBank/DDBJ whole genome shotgun (WGS) entry which is preliminary data.</text>
</comment>
<comment type="cofactor">
    <cofactor evidence="2">
        <name>Mn(2+)</name>
        <dbReference type="ChEBI" id="CHEBI:29035"/>
    </cofactor>
</comment>
<comment type="cofactor">
    <cofactor evidence="13">
        <name>a divalent metal cation</name>
        <dbReference type="ChEBI" id="CHEBI:60240"/>
    </cofactor>
    <text evidence="13">Binds 1 divalent metal cation per subunit.</text>
</comment>